<dbReference type="EMBL" id="LJKE01000131">
    <property type="protein sequence ID" value="KZD50320.1"/>
    <property type="molecule type" value="Genomic_DNA"/>
</dbReference>
<dbReference type="RefSeq" id="WP_063263537.1">
    <property type="nucleotide sequence ID" value="NZ_LJKE01000131.1"/>
</dbReference>
<sequence>MRGKPEQKIESEKVYKTKKNPDGMFVARILQIPKDEDKLDFVLILQNKKTKNIIYNKVLVTTNNDYYSFRLVRGNIEWSSLYTVTVWDGLGHQLVEVSAVTGKENYFISDEHCSAYRE</sequence>
<name>A0A164KGX2_BACCE</name>
<accession>A0A164KGX2</accession>
<dbReference type="AlphaFoldDB" id="A0A164KGX2"/>
<proteinExistence type="predicted"/>
<dbReference type="Proteomes" id="UP000076482">
    <property type="component" value="Unassembled WGS sequence"/>
</dbReference>
<evidence type="ECO:0000313" key="2">
    <source>
        <dbReference type="Proteomes" id="UP000076482"/>
    </source>
</evidence>
<protein>
    <submittedName>
        <fullName evidence="1">Uncharacterized protein</fullName>
    </submittedName>
</protein>
<reference evidence="1 2" key="1">
    <citation type="submission" date="2015-09" db="EMBL/GenBank/DDBJ databases">
        <title>Bacillus cereus food isolates.</title>
        <authorList>
            <person name="Boekhorst J."/>
        </authorList>
    </citation>
    <scope>NUCLEOTIDE SEQUENCE [LARGE SCALE GENOMIC DNA]</scope>
    <source>
        <strain evidence="1 2">B4088</strain>
    </source>
</reference>
<organism evidence="1 2">
    <name type="scientific">Bacillus cereus</name>
    <dbReference type="NCBI Taxonomy" id="1396"/>
    <lineage>
        <taxon>Bacteria</taxon>
        <taxon>Bacillati</taxon>
        <taxon>Bacillota</taxon>
        <taxon>Bacilli</taxon>
        <taxon>Bacillales</taxon>
        <taxon>Bacillaceae</taxon>
        <taxon>Bacillus</taxon>
        <taxon>Bacillus cereus group</taxon>
    </lineage>
</organism>
<dbReference type="PATRIC" id="fig|1396.535.peg.4926"/>
<evidence type="ECO:0000313" key="1">
    <source>
        <dbReference type="EMBL" id="KZD50320.1"/>
    </source>
</evidence>
<comment type="caution">
    <text evidence="1">The sequence shown here is derived from an EMBL/GenBank/DDBJ whole genome shotgun (WGS) entry which is preliminary data.</text>
</comment>
<gene>
    <name evidence="1" type="ORF">B4088_6356</name>
</gene>